<organism evidence="1 2">
    <name type="scientific">Rotaria magnacalcarata</name>
    <dbReference type="NCBI Taxonomy" id="392030"/>
    <lineage>
        <taxon>Eukaryota</taxon>
        <taxon>Metazoa</taxon>
        <taxon>Spiralia</taxon>
        <taxon>Gnathifera</taxon>
        <taxon>Rotifera</taxon>
        <taxon>Eurotatoria</taxon>
        <taxon>Bdelloidea</taxon>
        <taxon>Philodinida</taxon>
        <taxon>Philodinidae</taxon>
        <taxon>Rotaria</taxon>
    </lineage>
</organism>
<dbReference type="EMBL" id="CAJOBH010273599">
    <property type="protein sequence ID" value="CAF5166491.1"/>
    <property type="molecule type" value="Genomic_DNA"/>
</dbReference>
<gene>
    <name evidence="1" type="ORF">BYL167_LOCUS76073</name>
</gene>
<protein>
    <submittedName>
        <fullName evidence="1">Uncharacterized protein</fullName>
    </submittedName>
</protein>
<reference evidence="1" key="1">
    <citation type="submission" date="2021-02" db="EMBL/GenBank/DDBJ databases">
        <authorList>
            <person name="Nowell W R."/>
        </authorList>
    </citation>
    <scope>NUCLEOTIDE SEQUENCE</scope>
</reference>
<evidence type="ECO:0000313" key="2">
    <source>
        <dbReference type="Proteomes" id="UP000681967"/>
    </source>
</evidence>
<dbReference type="Proteomes" id="UP000681967">
    <property type="component" value="Unassembled WGS sequence"/>
</dbReference>
<evidence type="ECO:0000313" key="1">
    <source>
        <dbReference type="EMBL" id="CAF5166491.1"/>
    </source>
</evidence>
<dbReference type="AlphaFoldDB" id="A0A8S3GP57"/>
<proteinExistence type="predicted"/>
<name>A0A8S3GP57_9BILA</name>
<sequence>MQSYLTANNNNVNMVWLLDIPSNSQNILDALEQIPSSINHIKTFENIIGCEQFIRSLSDDDYIVFIADVPLGQQIIPRIHQLRQVLAIYIYSTEIQSNESWFRQFRKVIIHLTTLMI</sequence>
<accession>A0A8S3GP57</accession>
<comment type="caution">
    <text evidence="1">The sequence shown here is derived from an EMBL/GenBank/DDBJ whole genome shotgun (WGS) entry which is preliminary data.</text>
</comment>